<evidence type="ECO:0008006" key="4">
    <source>
        <dbReference type="Google" id="ProtNLM"/>
    </source>
</evidence>
<feature type="region of interest" description="Disordered" evidence="1">
    <location>
        <begin position="24"/>
        <end position="44"/>
    </location>
</feature>
<dbReference type="EMBL" id="CP163440">
    <property type="protein sequence ID" value="XDQ67931.1"/>
    <property type="molecule type" value="Genomic_DNA"/>
</dbReference>
<feature type="signal peptide" evidence="2">
    <location>
        <begin position="1"/>
        <end position="26"/>
    </location>
</feature>
<protein>
    <recommendedName>
        <fullName evidence="4">Hemophore-related protein</fullName>
    </recommendedName>
</protein>
<name>A0AB39SLY5_9ACTN</name>
<keyword evidence="2" id="KW-0732">Signal</keyword>
<evidence type="ECO:0000256" key="1">
    <source>
        <dbReference type="SAM" id="MobiDB-lite"/>
    </source>
</evidence>
<sequence>MPRTRTTVISLIAVGTLLGAAGVATADDPHPGPSGTPTGDGAPGLCKRAPKIDHRIDRILDRLHADASRRGSIARLEQRVAAAKSAGHTEIETYLNDRLTFRRSLVPTLEARQKDLADVRKWCKTHDNGADN</sequence>
<reference evidence="3" key="1">
    <citation type="submission" date="2024-07" db="EMBL/GenBank/DDBJ databases">
        <authorList>
            <person name="Yu S.T."/>
        </authorList>
    </citation>
    <scope>NUCLEOTIDE SEQUENCE</scope>
    <source>
        <strain evidence="3">R35</strain>
    </source>
</reference>
<gene>
    <name evidence="3" type="ORF">AB5J50_47730</name>
</gene>
<proteinExistence type="predicted"/>
<feature type="chain" id="PRO_5044297311" description="Hemophore-related protein" evidence="2">
    <location>
        <begin position="27"/>
        <end position="132"/>
    </location>
</feature>
<evidence type="ECO:0000256" key="2">
    <source>
        <dbReference type="SAM" id="SignalP"/>
    </source>
</evidence>
<dbReference type="AlphaFoldDB" id="A0AB39SLY5"/>
<accession>A0AB39SLY5</accession>
<organism evidence="3">
    <name type="scientific">Streptomyces sp. R35</name>
    <dbReference type="NCBI Taxonomy" id="3238630"/>
    <lineage>
        <taxon>Bacteria</taxon>
        <taxon>Bacillati</taxon>
        <taxon>Actinomycetota</taxon>
        <taxon>Actinomycetes</taxon>
        <taxon>Kitasatosporales</taxon>
        <taxon>Streptomycetaceae</taxon>
        <taxon>Streptomyces</taxon>
    </lineage>
</organism>
<dbReference type="RefSeq" id="WP_327434276.1">
    <property type="nucleotide sequence ID" value="NZ_CP163440.1"/>
</dbReference>
<evidence type="ECO:0000313" key="3">
    <source>
        <dbReference type="EMBL" id="XDQ67931.1"/>
    </source>
</evidence>